<dbReference type="SUPFAM" id="SSF46689">
    <property type="entry name" value="Homeodomain-like"/>
    <property type="match status" value="1"/>
</dbReference>
<gene>
    <name evidence="8" type="ORF">U6A24_18940</name>
</gene>
<evidence type="ECO:0000256" key="5">
    <source>
        <dbReference type="SAM" id="Phobius"/>
    </source>
</evidence>
<reference evidence="8 9" key="1">
    <citation type="journal article" date="2013" name="Int. J. Syst. Evol. Microbiol.">
        <title>Aquimarina gracilis sp. nov., isolated from the gut microflora of a mussel, Mytilus coruscus, and emended description of Aquimarina spongiae.</title>
        <authorList>
            <person name="Park S.C."/>
            <person name="Choe H.N."/>
            <person name="Baik K.S."/>
            <person name="Seong C.N."/>
        </authorList>
    </citation>
    <scope>NUCLEOTIDE SEQUENCE [LARGE SCALE GENOMIC DNA]</scope>
    <source>
        <strain evidence="8 9">PSC32</strain>
    </source>
</reference>
<evidence type="ECO:0000256" key="2">
    <source>
        <dbReference type="ARBA" id="ARBA00023125"/>
    </source>
</evidence>
<dbReference type="InterPro" id="IPR011990">
    <property type="entry name" value="TPR-like_helical_dom_sf"/>
</dbReference>
<comment type="caution">
    <text evidence="8">The sequence shown here is derived from an EMBL/GenBank/DDBJ whole genome shotgun (WGS) entry which is preliminary data.</text>
</comment>
<proteinExistence type="predicted"/>
<dbReference type="PANTHER" id="PTHR43280">
    <property type="entry name" value="ARAC-FAMILY TRANSCRIPTIONAL REGULATOR"/>
    <property type="match status" value="1"/>
</dbReference>
<dbReference type="Pfam" id="PF12833">
    <property type="entry name" value="HTH_18"/>
    <property type="match status" value="1"/>
</dbReference>
<dbReference type="PANTHER" id="PTHR43280:SF2">
    <property type="entry name" value="HTH-TYPE TRANSCRIPTIONAL REGULATOR EXSA"/>
    <property type="match status" value="1"/>
</dbReference>
<keyword evidence="1" id="KW-0805">Transcription regulation</keyword>
<accession>A0ABU6A075</accession>
<keyword evidence="3" id="KW-0804">Transcription</keyword>
<keyword evidence="5" id="KW-1133">Transmembrane helix</keyword>
<evidence type="ECO:0000256" key="6">
    <source>
        <dbReference type="SAM" id="SignalP"/>
    </source>
</evidence>
<dbReference type="Gene3D" id="1.25.40.10">
    <property type="entry name" value="Tetratricopeptide repeat domain"/>
    <property type="match status" value="2"/>
</dbReference>
<dbReference type="SMART" id="SM00342">
    <property type="entry name" value="HTH_ARAC"/>
    <property type="match status" value="1"/>
</dbReference>
<dbReference type="Gene3D" id="1.10.10.60">
    <property type="entry name" value="Homeodomain-like"/>
    <property type="match status" value="2"/>
</dbReference>
<keyword evidence="5" id="KW-0812">Transmembrane</keyword>
<feature type="chain" id="PRO_5046472817" evidence="6">
    <location>
        <begin position="20"/>
        <end position="566"/>
    </location>
</feature>
<feature type="signal peptide" evidence="6">
    <location>
        <begin position="1"/>
        <end position="19"/>
    </location>
</feature>
<dbReference type="Proteomes" id="UP001327027">
    <property type="component" value="Unassembled WGS sequence"/>
</dbReference>
<keyword evidence="9" id="KW-1185">Reference proteome</keyword>
<evidence type="ECO:0000259" key="7">
    <source>
        <dbReference type="PROSITE" id="PS01124"/>
    </source>
</evidence>
<protein>
    <submittedName>
        <fullName evidence="8">Helix-turn-helix domain-containing protein</fullName>
    </submittedName>
</protein>
<dbReference type="PROSITE" id="PS01124">
    <property type="entry name" value="HTH_ARAC_FAMILY_2"/>
    <property type="match status" value="1"/>
</dbReference>
<name>A0ABU6A075_9FLAO</name>
<sequence>MRSLILTIFLCFFMWQTQAQRFTIPDSLKGKSYEELYQNVYEAKNDSTLTLIYINTYLEKGKQDKDNVEIAYAYGLLSHYQEEDKVKLQYLDSAIMIGKNADHYSFPSLPYSLKAGYYYHKLNYGKALENLLFSLKAAEKKKNEAHIKMAKRNIAEIKSKLGKYEEAMELHRKVLLKDSRVGLEGEVDTINYLYHVLRVAEVHSKMGEIDSSSFYIRRGIKISKLVKGYDLYHNFVLKEGVNHYYRNNYPLAIDSIKKTLPFLSKYIDKDYILNAYLYLAKAHSKLVNREEAKKYYQKVDSMGLVEENMSLNLREAYSGLANYYKDKGDLKNQLVYVNKLLKFDSIYQENYKLMDKKLLEEYEIPNAIAQKEEIIATLEAERSTSATQITVISMLLALSLGGVVYYYRNQRVYKKRFVQLVNTTQQKTVTPSVKENTVKNKTGSTAISDETRNQLLAQLQKFEETQGYLKPKINAKDLAKSFGSNSSYLSIVVNTYKQKSLSQYLNDLRIDYVVERLQSDTKFRKYTIKAIAQEIGFNTAEAFAKAFCKKTGIYPSYFIKKLEGRK</sequence>
<dbReference type="InterPro" id="IPR018060">
    <property type="entry name" value="HTH_AraC"/>
</dbReference>
<keyword evidence="5" id="KW-0472">Membrane</keyword>
<dbReference type="InterPro" id="IPR009057">
    <property type="entry name" value="Homeodomain-like_sf"/>
</dbReference>
<keyword evidence="4" id="KW-0175">Coiled coil</keyword>
<dbReference type="EMBL" id="JAYKLX010000009">
    <property type="protein sequence ID" value="MEB3347560.1"/>
    <property type="molecule type" value="Genomic_DNA"/>
</dbReference>
<evidence type="ECO:0000256" key="4">
    <source>
        <dbReference type="SAM" id="Coils"/>
    </source>
</evidence>
<organism evidence="8 9">
    <name type="scientific">Aquimarina gracilis</name>
    <dbReference type="NCBI Taxonomy" id="874422"/>
    <lineage>
        <taxon>Bacteria</taxon>
        <taxon>Pseudomonadati</taxon>
        <taxon>Bacteroidota</taxon>
        <taxon>Flavobacteriia</taxon>
        <taxon>Flavobacteriales</taxon>
        <taxon>Flavobacteriaceae</taxon>
        <taxon>Aquimarina</taxon>
    </lineage>
</organism>
<dbReference type="SUPFAM" id="SSF48452">
    <property type="entry name" value="TPR-like"/>
    <property type="match status" value="2"/>
</dbReference>
<feature type="transmembrane region" description="Helical" evidence="5">
    <location>
        <begin position="389"/>
        <end position="407"/>
    </location>
</feature>
<keyword evidence="2" id="KW-0238">DNA-binding</keyword>
<evidence type="ECO:0000313" key="9">
    <source>
        <dbReference type="Proteomes" id="UP001327027"/>
    </source>
</evidence>
<feature type="coiled-coil region" evidence="4">
    <location>
        <begin position="140"/>
        <end position="167"/>
    </location>
</feature>
<evidence type="ECO:0000256" key="3">
    <source>
        <dbReference type="ARBA" id="ARBA00023163"/>
    </source>
</evidence>
<evidence type="ECO:0000313" key="8">
    <source>
        <dbReference type="EMBL" id="MEB3347560.1"/>
    </source>
</evidence>
<dbReference type="RefSeq" id="WP_324181585.1">
    <property type="nucleotide sequence ID" value="NZ_BAABAW010000014.1"/>
</dbReference>
<feature type="domain" description="HTH araC/xylS-type" evidence="7">
    <location>
        <begin position="453"/>
        <end position="561"/>
    </location>
</feature>
<evidence type="ECO:0000256" key="1">
    <source>
        <dbReference type="ARBA" id="ARBA00023015"/>
    </source>
</evidence>
<keyword evidence="6" id="KW-0732">Signal</keyword>